<evidence type="ECO:0000313" key="5">
    <source>
        <dbReference type="EMBL" id="TCS37170.1"/>
    </source>
</evidence>
<sequence>MSIFNIASFFRRAWNKVITIYWNFIVPLRLKAIGVELGKNVTFYGMPIVTKEKGARICIGDNVTLCSDSRFTALGVNHPVILRAMRSGALLSIGNNSGLSGTTVCSAEKVSIGKECLIGANVVIADTDFHPIKPEGRRYNNDPDDIQVNPVNIGDNIFIGTNSIVLKGASIGENSIIGAGSLVRSDVPANEIWAGQPAKLIGTLDDQ</sequence>
<evidence type="ECO:0000256" key="3">
    <source>
        <dbReference type="ARBA" id="ARBA00022737"/>
    </source>
</evidence>
<dbReference type="GO" id="GO:0005829">
    <property type="term" value="C:cytosol"/>
    <property type="evidence" value="ECO:0007669"/>
    <property type="project" value="TreeGrafter"/>
</dbReference>
<dbReference type="GO" id="GO:0008374">
    <property type="term" value="F:O-acyltransferase activity"/>
    <property type="evidence" value="ECO:0007669"/>
    <property type="project" value="TreeGrafter"/>
</dbReference>
<keyword evidence="2 5" id="KW-0808">Transferase</keyword>
<gene>
    <name evidence="5" type="ORF">BCF53_12029</name>
</gene>
<evidence type="ECO:0000313" key="6">
    <source>
        <dbReference type="Proteomes" id="UP000295793"/>
    </source>
</evidence>
<protein>
    <submittedName>
        <fullName evidence="5">Succinyltransferase-like protein</fullName>
    </submittedName>
</protein>
<dbReference type="AlphaFoldDB" id="A0A4V6NXZ4"/>
<organism evidence="5 6">
    <name type="scientific">Reinekea marinisedimentorum</name>
    <dbReference type="NCBI Taxonomy" id="230495"/>
    <lineage>
        <taxon>Bacteria</taxon>
        <taxon>Pseudomonadati</taxon>
        <taxon>Pseudomonadota</taxon>
        <taxon>Gammaproteobacteria</taxon>
        <taxon>Oceanospirillales</taxon>
        <taxon>Saccharospirillaceae</taxon>
        <taxon>Reinekea</taxon>
    </lineage>
</organism>
<dbReference type="InterPro" id="IPR011004">
    <property type="entry name" value="Trimer_LpxA-like_sf"/>
</dbReference>
<dbReference type="PANTHER" id="PTHR23416:SF23">
    <property type="entry name" value="ACETYLTRANSFERASE C18B11.09C-RELATED"/>
    <property type="match status" value="1"/>
</dbReference>
<keyword evidence="6" id="KW-1185">Reference proteome</keyword>
<proteinExistence type="inferred from homology"/>
<dbReference type="Pfam" id="PF00132">
    <property type="entry name" value="Hexapep"/>
    <property type="match status" value="1"/>
</dbReference>
<dbReference type="InterPro" id="IPR051159">
    <property type="entry name" value="Hexapeptide_acetyltransf"/>
</dbReference>
<dbReference type="PROSITE" id="PS00101">
    <property type="entry name" value="HEXAPEP_TRANSFERASES"/>
    <property type="match status" value="1"/>
</dbReference>
<evidence type="ECO:0000256" key="1">
    <source>
        <dbReference type="ARBA" id="ARBA00007274"/>
    </source>
</evidence>
<accession>A0A4V6NXZ4</accession>
<dbReference type="Gene3D" id="2.160.10.10">
    <property type="entry name" value="Hexapeptide repeat proteins"/>
    <property type="match status" value="1"/>
</dbReference>
<dbReference type="SUPFAM" id="SSF51161">
    <property type="entry name" value="Trimeric LpxA-like enzymes"/>
    <property type="match status" value="1"/>
</dbReference>
<dbReference type="RefSeq" id="WP_165901958.1">
    <property type="nucleotide sequence ID" value="NZ_SLZR01000020.1"/>
</dbReference>
<comment type="caution">
    <text evidence="5">The sequence shown here is derived from an EMBL/GenBank/DDBJ whole genome shotgun (WGS) entry which is preliminary data.</text>
</comment>
<dbReference type="InterPro" id="IPR001451">
    <property type="entry name" value="Hexapep"/>
</dbReference>
<dbReference type="InterPro" id="IPR018357">
    <property type="entry name" value="Hexapep_transf_CS"/>
</dbReference>
<dbReference type="Pfam" id="PF14602">
    <property type="entry name" value="Hexapep_2"/>
    <property type="match status" value="1"/>
</dbReference>
<dbReference type="CDD" id="cd04647">
    <property type="entry name" value="LbH_MAT_like"/>
    <property type="match status" value="1"/>
</dbReference>
<comment type="similarity">
    <text evidence="1">Belongs to the transferase hexapeptide repeat family.</text>
</comment>
<keyword evidence="4" id="KW-0012">Acyltransferase</keyword>
<dbReference type="Proteomes" id="UP000295793">
    <property type="component" value="Unassembled WGS sequence"/>
</dbReference>
<name>A0A4V6NXZ4_9GAMM</name>
<dbReference type="PANTHER" id="PTHR23416">
    <property type="entry name" value="SIALIC ACID SYNTHASE-RELATED"/>
    <property type="match status" value="1"/>
</dbReference>
<evidence type="ECO:0000256" key="4">
    <source>
        <dbReference type="ARBA" id="ARBA00023315"/>
    </source>
</evidence>
<reference evidence="5 6" key="1">
    <citation type="submission" date="2019-03" db="EMBL/GenBank/DDBJ databases">
        <title>Genomic Encyclopedia of Archaeal and Bacterial Type Strains, Phase II (KMG-II): from individual species to whole genera.</title>
        <authorList>
            <person name="Goeker M."/>
        </authorList>
    </citation>
    <scope>NUCLEOTIDE SEQUENCE [LARGE SCALE GENOMIC DNA]</scope>
    <source>
        <strain evidence="5 6">DSM 15388</strain>
    </source>
</reference>
<evidence type="ECO:0000256" key="2">
    <source>
        <dbReference type="ARBA" id="ARBA00022679"/>
    </source>
</evidence>
<keyword evidence="3" id="KW-0677">Repeat</keyword>
<dbReference type="EMBL" id="SLZR01000020">
    <property type="protein sequence ID" value="TCS37170.1"/>
    <property type="molecule type" value="Genomic_DNA"/>
</dbReference>